<evidence type="ECO:0000256" key="1">
    <source>
        <dbReference type="SAM" id="MobiDB-lite"/>
    </source>
</evidence>
<keyword evidence="3" id="KW-1185">Reference proteome</keyword>
<sequence length="289" mass="31235">MALTLVVAPVAQAVEILRWERLPLAVPLVVGQERIVFIDRNVRVGVPSTVGERLRVQSAGGAVYLRAHAPIEPSRLQLQDLDSGALILLDIVAEPAREGDMPLEPVRIVEGNAAPSRYGESTVDASEARSATAQHETPVPVVLTRFAAQSLYAPLRTVEPVPGIQRVNLRRDLALDSLLPTEPIRAKALVAWRLADVWVTAVRLTNSSGRRIGLDPRALQGDFMTATFQHPDLGPGGTPDDTTVLYLVTRGRGLAQSLLPTIQRIDPALNLPHPRPKPATAREGGDHAQ</sequence>
<dbReference type="NCBIfam" id="TIGR03749">
    <property type="entry name" value="conj_TIGR03749"/>
    <property type="match status" value="1"/>
</dbReference>
<gene>
    <name evidence="2" type="ORF">KDW95_01355</name>
</gene>
<name>A0ABY5HQV7_9GAMM</name>
<dbReference type="EMBL" id="CP073347">
    <property type="protein sequence ID" value="UTW14276.1"/>
    <property type="molecule type" value="Genomic_DNA"/>
</dbReference>
<dbReference type="InterPro" id="IPR021844">
    <property type="entry name" value="Integr_conj_element_PFL4704"/>
</dbReference>
<dbReference type="Pfam" id="PF11920">
    <property type="entry name" value="DUF3438"/>
    <property type="match status" value="1"/>
</dbReference>
<dbReference type="Proteomes" id="UP001058461">
    <property type="component" value="Chromosome"/>
</dbReference>
<reference evidence="2" key="1">
    <citation type="submission" date="2021-04" db="EMBL/GenBank/DDBJ databases">
        <title>Oceanospirillales bacteria with DddD are important DMSP degraders in coastal seawater.</title>
        <authorList>
            <person name="Liu J."/>
        </authorList>
    </citation>
    <scope>NUCLEOTIDE SEQUENCE</scope>
    <source>
        <strain evidence="2">D13-1</strain>
    </source>
</reference>
<organism evidence="2 3">
    <name type="scientific">Marinobacterium rhizophilum</name>
    <dbReference type="NCBI Taxonomy" id="420402"/>
    <lineage>
        <taxon>Bacteria</taxon>
        <taxon>Pseudomonadati</taxon>
        <taxon>Pseudomonadota</taxon>
        <taxon>Gammaproteobacteria</taxon>
        <taxon>Oceanospirillales</taxon>
        <taxon>Oceanospirillaceae</taxon>
        <taxon>Marinobacterium</taxon>
    </lineage>
</organism>
<feature type="region of interest" description="Disordered" evidence="1">
    <location>
        <begin position="266"/>
        <end position="289"/>
    </location>
</feature>
<accession>A0ABY5HQV7</accession>
<proteinExistence type="predicted"/>
<evidence type="ECO:0000313" key="3">
    <source>
        <dbReference type="Proteomes" id="UP001058461"/>
    </source>
</evidence>
<protein>
    <submittedName>
        <fullName evidence="2">TIGR03749 family integrating conjugative element protein</fullName>
    </submittedName>
</protein>
<evidence type="ECO:0000313" key="2">
    <source>
        <dbReference type="EMBL" id="UTW14276.1"/>
    </source>
</evidence>